<feature type="region of interest" description="Disordered" evidence="1">
    <location>
        <begin position="51"/>
        <end position="82"/>
    </location>
</feature>
<accession>A0AAJ1TQW9</accession>
<dbReference type="Proteomes" id="UP001223420">
    <property type="component" value="Unassembled WGS sequence"/>
</dbReference>
<reference evidence="2" key="1">
    <citation type="submission" date="2023-07" db="EMBL/GenBank/DDBJ databases">
        <title>Genomic Encyclopedia of Type Strains, Phase IV (KMG-IV): sequencing the most valuable type-strain genomes for metagenomic binning, comparative biology and taxonomic classification.</title>
        <authorList>
            <person name="Goeker M."/>
        </authorList>
    </citation>
    <scope>NUCLEOTIDE SEQUENCE</scope>
    <source>
        <strain evidence="2">DSM 19569</strain>
    </source>
</reference>
<comment type="caution">
    <text evidence="2">The sequence shown here is derived from an EMBL/GenBank/DDBJ whole genome shotgun (WGS) entry which is preliminary data.</text>
</comment>
<proteinExistence type="predicted"/>
<dbReference type="RefSeq" id="WP_230365811.1">
    <property type="nucleotide sequence ID" value="NZ_JAJALK010000003.1"/>
</dbReference>
<evidence type="ECO:0000256" key="1">
    <source>
        <dbReference type="SAM" id="MobiDB-lite"/>
    </source>
</evidence>
<dbReference type="AlphaFoldDB" id="A0AAJ1TQW9"/>
<dbReference type="EMBL" id="JAUSWL010000002">
    <property type="protein sequence ID" value="MDQ0542513.1"/>
    <property type="molecule type" value="Genomic_DNA"/>
</dbReference>
<evidence type="ECO:0000313" key="2">
    <source>
        <dbReference type="EMBL" id="MDQ0542513.1"/>
    </source>
</evidence>
<organism evidence="2 3">
    <name type="scientific">Methylobacterium brachiatum</name>
    <dbReference type="NCBI Taxonomy" id="269660"/>
    <lineage>
        <taxon>Bacteria</taxon>
        <taxon>Pseudomonadati</taxon>
        <taxon>Pseudomonadota</taxon>
        <taxon>Alphaproteobacteria</taxon>
        <taxon>Hyphomicrobiales</taxon>
        <taxon>Methylobacteriaceae</taxon>
        <taxon>Methylobacterium</taxon>
    </lineage>
</organism>
<evidence type="ECO:0000313" key="3">
    <source>
        <dbReference type="Proteomes" id="UP001223420"/>
    </source>
</evidence>
<protein>
    <submittedName>
        <fullName evidence="2">Uncharacterized protein</fullName>
    </submittedName>
</protein>
<name>A0AAJ1TQW9_9HYPH</name>
<sequence length="82" mass="8843">MHGHDPDALDERLADVVRRLAGMRRVLAGADFEALAEALHVELDVAEMEAAARRRPRKPRPGAGNVIPFPAGPDGTGPRAKR</sequence>
<gene>
    <name evidence="2" type="ORF">QO001_001431</name>
</gene>